<dbReference type="InterPro" id="IPR008984">
    <property type="entry name" value="SMAD_FHA_dom_sf"/>
</dbReference>
<keyword evidence="1" id="KW-0723">Serine/threonine-protein kinase</keyword>
<name>A0A058ZH81_FONAL</name>
<dbReference type="InterPro" id="IPR000253">
    <property type="entry name" value="FHA_dom"/>
</dbReference>
<evidence type="ECO:0000256" key="9">
    <source>
        <dbReference type="SAM" id="MobiDB-lite"/>
    </source>
</evidence>
<feature type="active site" description="Proton acceptor" evidence="6">
    <location>
        <position position="347"/>
    </location>
</feature>
<feature type="compositionally biased region" description="Low complexity" evidence="9">
    <location>
        <begin position="822"/>
        <end position="833"/>
    </location>
</feature>
<dbReference type="Pfam" id="PF00498">
    <property type="entry name" value="FHA"/>
    <property type="match status" value="2"/>
</dbReference>
<evidence type="ECO:0000256" key="8">
    <source>
        <dbReference type="PIRSR" id="PIRSR630616-3"/>
    </source>
</evidence>
<organism evidence="12">
    <name type="scientific">Fonticula alba</name>
    <name type="common">Slime mold</name>
    <dbReference type="NCBI Taxonomy" id="691883"/>
    <lineage>
        <taxon>Eukaryota</taxon>
        <taxon>Rotosphaerida</taxon>
        <taxon>Fonticulaceae</taxon>
        <taxon>Fonticula</taxon>
    </lineage>
</organism>
<dbReference type="GO" id="GO:0005524">
    <property type="term" value="F:ATP binding"/>
    <property type="evidence" value="ECO:0007669"/>
    <property type="project" value="UniProtKB-KW"/>
</dbReference>
<feature type="region of interest" description="Disordered" evidence="9">
    <location>
        <begin position="703"/>
        <end position="845"/>
    </location>
</feature>
<evidence type="ECO:0000256" key="3">
    <source>
        <dbReference type="ARBA" id="ARBA00022741"/>
    </source>
</evidence>
<dbReference type="SUPFAM" id="SSF49879">
    <property type="entry name" value="SMAD/FHA domain"/>
    <property type="match status" value="2"/>
</dbReference>
<dbReference type="eggNOG" id="KOG0615">
    <property type="taxonomic scope" value="Eukaryota"/>
</dbReference>
<keyword evidence="5 7" id="KW-0067">ATP-binding</keyword>
<evidence type="ECO:0000256" key="7">
    <source>
        <dbReference type="PIRSR" id="PIRSR630616-2"/>
    </source>
</evidence>
<feature type="cross-link" description="Glycyl lysine isopeptide (Lys-Gly) (interchain with G-Cter in SUMO2)" evidence="8">
    <location>
        <position position="349"/>
    </location>
</feature>
<dbReference type="GeneID" id="20525143"/>
<feature type="region of interest" description="Disordered" evidence="9">
    <location>
        <begin position="531"/>
        <end position="576"/>
    </location>
</feature>
<dbReference type="InterPro" id="IPR000719">
    <property type="entry name" value="Prot_kinase_dom"/>
</dbReference>
<dbReference type="OrthoDB" id="74764at2759"/>
<reference evidence="12" key="1">
    <citation type="submission" date="2013-04" db="EMBL/GenBank/DDBJ databases">
        <title>The Genome Sequence of Fonticula alba ATCC 38817.</title>
        <authorList>
            <consortium name="The Broad Institute Genomics Platform"/>
            <person name="Russ C."/>
            <person name="Cuomo C."/>
            <person name="Burger G."/>
            <person name="Gray M.W."/>
            <person name="Holland P.W.H."/>
            <person name="King N."/>
            <person name="Lang F.B.F."/>
            <person name="Roger A.J."/>
            <person name="Ruiz-Trillo I."/>
            <person name="Brown M."/>
            <person name="Walker B."/>
            <person name="Young S."/>
            <person name="Zeng Q."/>
            <person name="Gargeya S."/>
            <person name="Fitzgerald M."/>
            <person name="Haas B."/>
            <person name="Abouelleil A."/>
            <person name="Allen A.W."/>
            <person name="Alvarado L."/>
            <person name="Arachchi H.M."/>
            <person name="Berlin A.M."/>
            <person name="Chapman S.B."/>
            <person name="Gainer-Dewar J."/>
            <person name="Goldberg J."/>
            <person name="Griggs A."/>
            <person name="Gujja S."/>
            <person name="Hansen M."/>
            <person name="Howarth C."/>
            <person name="Imamovic A."/>
            <person name="Ireland A."/>
            <person name="Larimer J."/>
            <person name="McCowan C."/>
            <person name="Murphy C."/>
            <person name="Pearson M."/>
            <person name="Poon T.W."/>
            <person name="Priest M."/>
            <person name="Roberts A."/>
            <person name="Saif S."/>
            <person name="Shea T."/>
            <person name="Sisk P."/>
            <person name="Sykes S."/>
            <person name="Wortman J."/>
            <person name="Nusbaum C."/>
            <person name="Birren B."/>
        </authorList>
    </citation>
    <scope>NUCLEOTIDE SEQUENCE [LARGE SCALE GENOMIC DNA]</scope>
    <source>
        <strain evidence="12">ATCC 38817</strain>
    </source>
</reference>
<dbReference type="Proteomes" id="UP000030693">
    <property type="component" value="Unassembled WGS sequence"/>
</dbReference>
<dbReference type="InterPro" id="IPR011009">
    <property type="entry name" value="Kinase-like_dom_sf"/>
</dbReference>
<sequence>MPFAGSQNALSQGDHVGPTLSLETPSFLAPISQLAPSRRPAAGWAAPTPPWGRLLPIVPNFEPRDLYDDVITFGRNPSANVSIPKTFSHVSSWHCTLTRVLLNPAVRTGPFDVFIEDLNSTNGTFVDGREVGKRREPIESGAVIALGKDPQTANQYRFFKLVIFSADESSPSTQPVAAFGSFSMPVPQDDKHFPILNGLFDVREEIGHGAFGVVYRCLDLAISRSLAASRAAGRPGFDEAAAESQLACALKVVSKTSNDPDTVARTMKREVGILRLLSHPNIVGFRNYREDPKNHYLVMEYIPGGDLKSIIDQSPGKRLSNRTARLYFIQLAMALFHLHSLGVSHRDLKPQNILLTFAPVGDVLPAYPNRLVLVDFGLSRPAGNSPLLPALVESGVLPGGSLSASNTDDDDALLPLNPANLMQTICGTPIYFAPEIAFRMFGPLAGPGCGLSTGPSQLSTDMGYTQAVDIWSLGVLLFQSVAGDGRLPFPPDMKHLFRSICDGNINWPLSGDLALGNGTISGAGAAGGSRSSSPALLLGESQPSGRLSGAGPQLVAPRPTAAPLARSNSFGPSRPAGPSAFCPNSLHHLISHMLMVNPEQRASARDVLLHPWMVAEPAVLVELRDLFRFLEPRQPGRVLSAAASALGPPSSQDSAGPLSWALPDMMAPFAGSELFHHFGLPEPSSPAPPAMACAAMPAPLFTSSTGPSPAPVPVPASAPVDTSLDDSGTFPAPLATPKRPRPGSATPEAGPSSQPPASDFPPSLPPAPPSTKRVRPTGPPTKTMPADRPPRPVPSAPPVLPGVQHPATSTPISGPVAQPTRPNASAQPAQPAQPVAPPTPPPIQLAIRPLNEVSGRLIPTSARELDLAPVPASEVDLLQIPAEAQCESLLTIGRDPSCDISVSNAQISKRQCAIFVTRRPLEQGDAPTTGCNPDETYFVYLKNLGTFAILINADPTTARRDAIERIPTGKHRLVARLFRQPETGAWTVDAPRLGAASQQLTIVLTSSSAAAASADPQQRPVFIGFFLDVGLNAGS</sequence>
<dbReference type="PROSITE" id="PS50006">
    <property type="entry name" value="FHA_DOMAIN"/>
    <property type="match status" value="2"/>
</dbReference>
<dbReference type="SMART" id="SM00240">
    <property type="entry name" value="FHA"/>
    <property type="match status" value="2"/>
</dbReference>
<feature type="domain" description="Protein kinase" evidence="11">
    <location>
        <begin position="200"/>
        <end position="613"/>
    </location>
</feature>
<evidence type="ECO:0000256" key="4">
    <source>
        <dbReference type="ARBA" id="ARBA00022777"/>
    </source>
</evidence>
<dbReference type="GO" id="GO:0004674">
    <property type="term" value="F:protein serine/threonine kinase activity"/>
    <property type="evidence" value="ECO:0007669"/>
    <property type="project" value="UniProtKB-KW"/>
</dbReference>
<dbReference type="InterPro" id="IPR008271">
    <property type="entry name" value="Ser/Thr_kinase_AS"/>
</dbReference>
<protein>
    <submittedName>
        <fullName evidence="12">CAMK protein kinase</fullName>
    </submittedName>
</protein>
<dbReference type="Pfam" id="PF00069">
    <property type="entry name" value="Pkinase"/>
    <property type="match status" value="1"/>
</dbReference>
<keyword evidence="2" id="KW-0808">Transferase</keyword>
<evidence type="ECO:0000313" key="12">
    <source>
        <dbReference type="EMBL" id="KCV72842.1"/>
    </source>
</evidence>
<dbReference type="Gene3D" id="3.30.200.20">
    <property type="entry name" value="Phosphorylase Kinase, domain 1"/>
    <property type="match status" value="1"/>
</dbReference>
<dbReference type="STRING" id="691883.A0A058ZH81"/>
<evidence type="ECO:0000256" key="5">
    <source>
        <dbReference type="ARBA" id="ARBA00022840"/>
    </source>
</evidence>
<evidence type="ECO:0000256" key="2">
    <source>
        <dbReference type="ARBA" id="ARBA00022679"/>
    </source>
</evidence>
<proteinExistence type="predicted"/>
<feature type="domain" description="FHA" evidence="10">
    <location>
        <begin position="71"/>
        <end position="131"/>
    </location>
</feature>
<evidence type="ECO:0000259" key="11">
    <source>
        <dbReference type="PROSITE" id="PS50011"/>
    </source>
</evidence>
<evidence type="ECO:0000256" key="1">
    <source>
        <dbReference type="ARBA" id="ARBA00022527"/>
    </source>
</evidence>
<feature type="compositionally biased region" description="Pro residues" evidence="9">
    <location>
        <begin position="834"/>
        <end position="843"/>
    </location>
</feature>
<dbReference type="Gene3D" id="1.10.510.10">
    <property type="entry name" value="Transferase(Phosphotransferase) domain 1"/>
    <property type="match status" value="1"/>
</dbReference>
<dbReference type="EMBL" id="KB932201">
    <property type="protein sequence ID" value="KCV72842.1"/>
    <property type="molecule type" value="Genomic_DNA"/>
</dbReference>
<dbReference type="PROSITE" id="PS00108">
    <property type="entry name" value="PROTEIN_KINASE_ST"/>
    <property type="match status" value="1"/>
</dbReference>
<evidence type="ECO:0000313" key="13">
    <source>
        <dbReference type="Proteomes" id="UP000030693"/>
    </source>
</evidence>
<dbReference type="RefSeq" id="XP_009492543.1">
    <property type="nucleotide sequence ID" value="XM_009494268.1"/>
</dbReference>
<dbReference type="PROSITE" id="PS50011">
    <property type="entry name" value="PROTEIN_KINASE_DOM"/>
    <property type="match status" value="1"/>
</dbReference>
<gene>
    <name evidence="12" type="ORF">H696_00418</name>
</gene>
<feature type="domain" description="FHA" evidence="10">
    <location>
        <begin position="890"/>
        <end position="956"/>
    </location>
</feature>
<feature type="binding site" evidence="7">
    <location>
        <position position="251"/>
    </location>
    <ligand>
        <name>ATP</name>
        <dbReference type="ChEBI" id="CHEBI:30616"/>
    </ligand>
</feature>
<dbReference type="PRINTS" id="PR01217">
    <property type="entry name" value="PRICHEXTENSN"/>
</dbReference>
<feature type="compositionally biased region" description="Pro residues" evidence="9">
    <location>
        <begin position="791"/>
        <end position="800"/>
    </location>
</feature>
<dbReference type="SMART" id="SM00220">
    <property type="entry name" value="S_TKc"/>
    <property type="match status" value="1"/>
</dbReference>
<dbReference type="SUPFAM" id="SSF56112">
    <property type="entry name" value="Protein kinase-like (PK-like)"/>
    <property type="match status" value="1"/>
</dbReference>
<evidence type="ECO:0000256" key="6">
    <source>
        <dbReference type="PIRSR" id="PIRSR630616-1"/>
    </source>
</evidence>
<dbReference type="PANTHER" id="PTHR24350">
    <property type="entry name" value="SERINE/THREONINE-PROTEIN KINASE IAL-RELATED"/>
    <property type="match status" value="1"/>
</dbReference>
<keyword evidence="13" id="KW-1185">Reference proteome</keyword>
<accession>A0A058ZH81</accession>
<feature type="compositionally biased region" description="Pro residues" evidence="9">
    <location>
        <begin position="758"/>
        <end position="769"/>
    </location>
</feature>
<keyword evidence="3 7" id="KW-0547">Nucleotide-binding</keyword>
<evidence type="ECO:0000259" key="10">
    <source>
        <dbReference type="PROSITE" id="PS50006"/>
    </source>
</evidence>
<dbReference type="InterPro" id="IPR030616">
    <property type="entry name" value="Aur-like"/>
</dbReference>
<dbReference type="Gene3D" id="2.60.200.20">
    <property type="match status" value="2"/>
</dbReference>
<dbReference type="AlphaFoldDB" id="A0A058ZH81"/>
<keyword evidence="4 12" id="KW-0418">Kinase</keyword>